<keyword evidence="1" id="KW-1133">Transmembrane helix</keyword>
<name>A0A2K9ZCV6_RHILE</name>
<feature type="transmembrane region" description="Helical" evidence="1">
    <location>
        <begin position="178"/>
        <end position="196"/>
    </location>
</feature>
<feature type="transmembrane region" description="Helical" evidence="1">
    <location>
        <begin position="53"/>
        <end position="74"/>
    </location>
</feature>
<dbReference type="RefSeq" id="WP_105008624.1">
    <property type="nucleotide sequence ID" value="NZ_CP025013.1"/>
</dbReference>
<organism evidence="2 3">
    <name type="scientific">Rhizobium leguminosarum</name>
    <dbReference type="NCBI Taxonomy" id="384"/>
    <lineage>
        <taxon>Bacteria</taxon>
        <taxon>Pseudomonadati</taxon>
        <taxon>Pseudomonadota</taxon>
        <taxon>Alphaproteobacteria</taxon>
        <taxon>Hyphomicrobiales</taxon>
        <taxon>Rhizobiaceae</taxon>
        <taxon>Rhizobium/Agrobacterium group</taxon>
        <taxon>Rhizobium</taxon>
    </lineage>
</organism>
<feature type="transmembrane region" description="Helical" evidence="1">
    <location>
        <begin position="12"/>
        <end position="33"/>
    </location>
</feature>
<protein>
    <submittedName>
        <fullName evidence="2">Uncharacterized protein</fullName>
    </submittedName>
</protein>
<keyword evidence="1" id="KW-0472">Membrane</keyword>
<accession>A0A2K9ZCV6</accession>
<dbReference type="AlphaFoldDB" id="A0A2K9ZCV6"/>
<dbReference type="Proteomes" id="UP000238523">
    <property type="component" value="Plasmid pRLN1"/>
</dbReference>
<evidence type="ECO:0000313" key="3">
    <source>
        <dbReference type="Proteomes" id="UP000238523"/>
    </source>
</evidence>
<gene>
    <name evidence="2" type="ORF">CUJ84_pRLN1000416</name>
</gene>
<dbReference type="EMBL" id="CP025013">
    <property type="protein sequence ID" value="AUW45881.1"/>
    <property type="molecule type" value="Genomic_DNA"/>
</dbReference>
<evidence type="ECO:0000313" key="2">
    <source>
        <dbReference type="EMBL" id="AUW45881.1"/>
    </source>
</evidence>
<sequence>MSSALLPGLRNLRVALLIGSLLLGSLYIIFGHGSFYDVKLKDSALEIVHLTQYMPILLVALSCVLIGSLFMTGLEGVVDTLHRNYVAVKLEDIKSPVVRRIVFSFTPFSESARKRIRIEAERFYLEFSPDIGANSAYQLPPKDAFVDQVLREVLWLDGKLAGTPLQAPYDQFRSEGEIRLGTALMLPLAACASAYAMNLGNWAIVSMGGVSSLLAILLGDYGLYYFRRAHSFLAHHIADGKLLAPSMETLKRVVESALAEKAKRTESKIKLLSP</sequence>
<keyword evidence="1" id="KW-0812">Transmembrane</keyword>
<reference evidence="2 3" key="1">
    <citation type="submission" date="2017-11" db="EMBL/GenBank/DDBJ databases">
        <title>Complete genome of Rhizobium leguminosarum Norway, an ineffective micro-symbiont.</title>
        <authorList>
            <person name="Hoffrichter A."/>
            <person name="Liang J."/>
            <person name="Brachmann A."/>
            <person name="Marin M."/>
        </authorList>
    </citation>
    <scope>NUCLEOTIDE SEQUENCE [LARGE SCALE GENOMIC DNA]</scope>
    <source>
        <strain evidence="2 3">Norway</strain>
        <plasmid evidence="3">Plasmid prln1</plasmid>
    </source>
</reference>
<proteinExistence type="predicted"/>
<geneLocation type="plasmid" evidence="3">
    <name>prln1</name>
</geneLocation>
<keyword evidence="2" id="KW-0614">Plasmid</keyword>
<feature type="transmembrane region" description="Helical" evidence="1">
    <location>
        <begin position="202"/>
        <end position="226"/>
    </location>
</feature>
<evidence type="ECO:0000256" key="1">
    <source>
        <dbReference type="SAM" id="Phobius"/>
    </source>
</evidence>